<keyword evidence="1" id="KW-0812">Transmembrane</keyword>
<evidence type="ECO:0000313" key="2">
    <source>
        <dbReference type="EMBL" id="BAW26840.1"/>
    </source>
</evidence>
<protein>
    <submittedName>
        <fullName evidence="2">Uncharacterized protein</fullName>
    </submittedName>
</protein>
<dbReference type="EMBL" id="AP015030">
    <property type="protein sequence ID" value="BAW26840.1"/>
    <property type="molecule type" value="Genomic_DNA"/>
</dbReference>
<gene>
    <name evidence="2" type="ORF">KF715C_pA3350</name>
</gene>
<organism evidence="2 3">
    <name type="scientific">Pseudomonas putida</name>
    <name type="common">Arthrobacter siderocapsulatus</name>
    <dbReference type="NCBI Taxonomy" id="303"/>
    <lineage>
        <taxon>Bacteria</taxon>
        <taxon>Pseudomonadati</taxon>
        <taxon>Pseudomonadota</taxon>
        <taxon>Gammaproteobacteria</taxon>
        <taxon>Pseudomonadales</taxon>
        <taxon>Pseudomonadaceae</taxon>
        <taxon>Pseudomonas</taxon>
    </lineage>
</organism>
<proteinExistence type="predicted"/>
<dbReference type="Proteomes" id="UP000218731">
    <property type="component" value="Plasmid pKF715A"/>
</dbReference>
<dbReference type="RefSeq" id="WP_042920035.1">
    <property type="nucleotide sequence ID" value="NZ_AP015030.1"/>
</dbReference>
<evidence type="ECO:0000313" key="3">
    <source>
        <dbReference type="Proteomes" id="UP000218731"/>
    </source>
</evidence>
<reference evidence="2 3" key="1">
    <citation type="submission" date="2015-11" db="EMBL/GenBank/DDBJ databases">
        <title>Complete genome sequencing of a biphenyl-degrading bacterium, Pseudomonas putida KF715 (=NBRC110667).</title>
        <authorList>
            <person name="Suenaga H."/>
            <person name="Fujihara N."/>
            <person name="Watanabe T."/>
            <person name="Hirose J."/>
            <person name="Kimura N."/>
            <person name="Yamazoe A."/>
            <person name="Hosoyama A."/>
            <person name="Shimodaira J."/>
            <person name="Furukawa K."/>
        </authorList>
    </citation>
    <scope>NUCLEOTIDE SEQUENCE [LARGE SCALE GENOMIC DNA]</scope>
    <source>
        <strain evidence="2 3">KF715</strain>
        <plasmid evidence="3">Plasmid pkf715a dna</plasmid>
    </source>
</reference>
<name>A0A1L7NMZ0_PSEPU</name>
<accession>A0A1L7NMZ0</accession>
<dbReference type="AlphaFoldDB" id="A0A1L7NMZ0"/>
<keyword evidence="1" id="KW-1133">Transmembrane helix</keyword>
<keyword evidence="1" id="KW-0472">Membrane</keyword>
<sequence length="159" mass="17163">MEAQAKLDRADEKNKRLIASMLRSPFIRGLHADPEWLVMHGSAGERAAFVRLARRRCFLMLGGVALIVAVMGLLPTKPVVPPPAPTFEPAGSVVRIQLHESAFSSSSSVETTEGVFQVQGAVTGASGDVATMKTVDQHGVVRRELCIESKFKSACYTLL</sequence>
<evidence type="ECO:0000256" key="1">
    <source>
        <dbReference type="SAM" id="Phobius"/>
    </source>
</evidence>
<geneLocation type="plasmid" evidence="3">
    <name>pkf715a dna</name>
</geneLocation>
<keyword evidence="2" id="KW-0614">Plasmid</keyword>
<feature type="transmembrane region" description="Helical" evidence="1">
    <location>
        <begin position="57"/>
        <end position="74"/>
    </location>
</feature>